<evidence type="ECO:0000313" key="1">
    <source>
        <dbReference type="EMBL" id="CAI9923996.1"/>
    </source>
</evidence>
<dbReference type="EMBL" id="CATOUU010000302">
    <property type="protein sequence ID" value="CAI9923996.1"/>
    <property type="molecule type" value="Genomic_DNA"/>
</dbReference>
<keyword evidence="3" id="KW-1185">Reference proteome</keyword>
<comment type="caution">
    <text evidence="1">The sequence shown here is derived from an EMBL/GenBank/DDBJ whole genome shotgun (WGS) entry which is preliminary data.</text>
</comment>
<organism evidence="1">
    <name type="scientific">Hexamita inflata</name>
    <dbReference type="NCBI Taxonomy" id="28002"/>
    <lineage>
        <taxon>Eukaryota</taxon>
        <taxon>Metamonada</taxon>
        <taxon>Diplomonadida</taxon>
        <taxon>Hexamitidae</taxon>
        <taxon>Hexamitinae</taxon>
        <taxon>Hexamita</taxon>
    </lineage>
</organism>
<reference evidence="1" key="1">
    <citation type="submission" date="2023-06" db="EMBL/GenBank/DDBJ databases">
        <authorList>
            <person name="Kurt Z."/>
        </authorList>
    </citation>
    <scope>NUCLEOTIDE SEQUENCE</scope>
</reference>
<dbReference type="EMBL" id="CAXDID020000093">
    <property type="protein sequence ID" value="CAL6023187.1"/>
    <property type="molecule type" value="Genomic_DNA"/>
</dbReference>
<sequence length="231" mass="26543">MHIIYIVIYAQLCKFQQKFRYSCLQSKIIFCICKLVDNDHDDKTLPEALQVPAGLRYLLVFAEQSGPTQLTKYSYNCALRNHSEDHHHHSGRETVLHLQSKQDSNKVPRLRQYTRMNTKQLHSGVLLKLLKLADFCSCPGLVIAICSILMFYSPLDLVLNFVACNINSGSVFLVQLAIFYSHACERFLALACFRVTKYQQFHFPLDIVHEASLGTVVLKYQLLNSRLSQDK</sequence>
<reference evidence="2 3" key="2">
    <citation type="submission" date="2024-07" db="EMBL/GenBank/DDBJ databases">
        <authorList>
            <person name="Akdeniz Z."/>
        </authorList>
    </citation>
    <scope>NUCLEOTIDE SEQUENCE [LARGE SCALE GENOMIC DNA]</scope>
</reference>
<protein>
    <submittedName>
        <fullName evidence="2">Hypothetical_protein</fullName>
    </submittedName>
</protein>
<dbReference type="Proteomes" id="UP001642409">
    <property type="component" value="Unassembled WGS sequence"/>
</dbReference>
<evidence type="ECO:0000313" key="3">
    <source>
        <dbReference type="Proteomes" id="UP001642409"/>
    </source>
</evidence>
<gene>
    <name evidence="1" type="ORF">HINF_LOCUS11641</name>
    <name evidence="2" type="ORF">HINF_LOCUS29009</name>
</gene>
<accession>A0AA86TPN0</accession>
<proteinExistence type="predicted"/>
<dbReference type="AlphaFoldDB" id="A0AA86TPN0"/>
<evidence type="ECO:0000313" key="2">
    <source>
        <dbReference type="EMBL" id="CAL6023187.1"/>
    </source>
</evidence>
<name>A0AA86TPN0_9EUKA</name>